<name>A0ACC3YRG1_COLTU</name>
<dbReference type="Proteomes" id="UP000805649">
    <property type="component" value="Unassembled WGS sequence"/>
</dbReference>
<keyword evidence="2" id="KW-1185">Reference proteome</keyword>
<accession>A0ACC3YRG1</accession>
<protein>
    <submittedName>
        <fullName evidence="1">Aldo/keto reductase</fullName>
    </submittedName>
</protein>
<evidence type="ECO:0000313" key="1">
    <source>
        <dbReference type="EMBL" id="KAL0934485.1"/>
    </source>
</evidence>
<proteinExistence type="predicted"/>
<reference evidence="1 2" key="1">
    <citation type="journal article" date="2020" name="Phytopathology">
        <title>Genome Sequence Resources of Colletotrichum truncatum, C. plurivorum, C. musicola, and C. sojae: Four Species Pathogenic to Soybean (Glycine max).</title>
        <authorList>
            <person name="Rogerio F."/>
            <person name="Boufleur T.R."/>
            <person name="Ciampi-Guillardi M."/>
            <person name="Sukno S.A."/>
            <person name="Thon M.R."/>
            <person name="Massola Junior N.S."/>
            <person name="Baroncelli R."/>
        </authorList>
    </citation>
    <scope>NUCLEOTIDE SEQUENCE [LARGE SCALE GENOMIC DNA]</scope>
    <source>
        <strain evidence="1 2">CMES1059</strain>
    </source>
</reference>
<gene>
    <name evidence="1" type="ORF">CTRU02_211284</name>
</gene>
<organism evidence="1 2">
    <name type="scientific">Colletotrichum truncatum</name>
    <name type="common">Anthracnose fungus</name>
    <name type="synonym">Colletotrichum capsici</name>
    <dbReference type="NCBI Taxonomy" id="5467"/>
    <lineage>
        <taxon>Eukaryota</taxon>
        <taxon>Fungi</taxon>
        <taxon>Dikarya</taxon>
        <taxon>Ascomycota</taxon>
        <taxon>Pezizomycotina</taxon>
        <taxon>Sordariomycetes</taxon>
        <taxon>Hypocreomycetidae</taxon>
        <taxon>Glomerellales</taxon>
        <taxon>Glomerellaceae</taxon>
        <taxon>Colletotrichum</taxon>
        <taxon>Colletotrichum truncatum species complex</taxon>
    </lineage>
</organism>
<comment type="caution">
    <text evidence="1">The sequence shown here is derived from an EMBL/GenBank/DDBJ whole genome shotgun (WGS) entry which is preliminary data.</text>
</comment>
<dbReference type="EMBL" id="VUJX02000007">
    <property type="protein sequence ID" value="KAL0934485.1"/>
    <property type="molecule type" value="Genomic_DNA"/>
</dbReference>
<sequence length="144" mass="16264">MHETDGLIGTAKELGVAHVAFSPLGHGWVVDEFNHNSPDDYAEDDFRRAAPKFQGEYFYKSRAIIEEIKKLAARKGCPTSQIALAWVGSQEMVAILNTTKSRWLEENWASRDMDLMSEEKNQMRKVIDTAKPLGDQHSSTHQAM</sequence>
<evidence type="ECO:0000313" key="2">
    <source>
        <dbReference type="Proteomes" id="UP000805649"/>
    </source>
</evidence>